<evidence type="ECO:0000313" key="1">
    <source>
        <dbReference type="EMBL" id="KAF4044547.1"/>
    </source>
</evidence>
<dbReference type="EMBL" id="WSZM01000067">
    <property type="protein sequence ID" value="KAF4044547.1"/>
    <property type="molecule type" value="Genomic_DNA"/>
</dbReference>
<keyword evidence="2" id="KW-1185">Reference proteome</keyword>
<comment type="caution">
    <text evidence="1">The sequence shown here is derived from an EMBL/GenBank/DDBJ whole genome shotgun (WGS) entry which is preliminary data.</text>
</comment>
<protein>
    <submittedName>
        <fullName evidence="1">Uncharacterized protein</fullName>
    </submittedName>
</protein>
<proteinExistence type="predicted"/>
<dbReference type="AlphaFoldDB" id="A0A833SAU1"/>
<gene>
    <name evidence="1" type="ORF">GN244_ATG03092</name>
</gene>
<reference evidence="1" key="1">
    <citation type="submission" date="2020-04" db="EMBL/GenBank/DDBJ databases">
        <title>Hybrid Assembly of Korean Phytophthora infestans isolates.</title>
        <authorList>
            <person name="Prokchorchik M."/>
            <person name="Lee Y."/>
            <person name="Seo J."/>
            <person name="Cho J.-H."/>
            <person name="Park Y.-E."/>
            <person name="Jang D.-C."/>
            <person name="Im J.-S."/>
            <person name="Choi J.-G."/>
            <person name="Park H.-J."/>
            <person name="Lee G.-B."/>
            <person name="Lee Y.-G."/>
            <person name="Hong S.-Y."/>
            <person name="Cho K."/>
            <person name="Sohn K.H."/>
        </authorList>
    </citation>
    <scope>NUCLEOTIDE SEQUENCE</scope>
    <source>
        <strain evidence="1">KR_1_A1</strain>
    </source>
</reference>
<name>A0A833SAU1_PHYIN</name>
<dbReference type="PANTHER" id="PTHR47169:SF2">
    <property type="entry name" value="OS01G0541250 PROTEIN"/>
    <property type="match status" value="1"/>
</dbReference>
<dbReference type="PANTHER" id="PTHR47169">
    <property type="entry name" value="OS01G0541250 PROTEIN"/>
    <property type="match status" value="1"/>
</dbReference>
<organism evidence="1 2">
    <name type="scientific">Phytophthora infestans</name>
    <name type="common">Potato late blight agent</name>
    <name type="synonym">Botrytis infestans</name>
    <dbReference type="NCBI Taxonomy" id="4787"/>
    <lineage>
        <taxon>Eukaryota</taxon>
        <taxon>Sar</taxon>
        <taxon>Stramenopiles</taxon>
        <taxon>Oomycota</taxon>
        <taxon>Peronosporomycetes</taxon>
        <taxon>Peronosporales</taxon>
        <taxon>Peronosporaceae</taxon>
        <taxon>Phytophthora</taxon>
    </lineage>
</organism>
<accession>A0A833SAU1</accession>
<dbReference type="Proteomes" id="UP000602510">
    <property type="component" value="Unassembled WGS sequence"/>
</dbReference>
<sequence length="133" mass="15123">MWPIVEEYVTQRSSVKRPAGVIELKPVKMTREISRKMLIQQDNVRSHVHANDPVVVAAGTSDGWNICLTNQPAQSLEINALGIKEVNLAFEDTSVGTLERTFVTLQLMMKHITHCRGDNAFRLTHFNKDRLLR</sequence>
<evidence type="ECO:0000313" key="2">
    <source>
        <dbReference type="Proteomes" id="UP000602510"/>
    </source>
</evidence>